<evidence type="ECO:0000313" key="4">
    <source>
        <dbReference type="Proteomes" id="UP001445335"/>
    </source>
</evidence>
<evidence type="ECO:0000259" key="2">
    <source>
        <dbReference type="PROSITE" id="PS51352"/>
    </source>
</evidence>
<dbReference type="PANTHER" id="PTHR43601">
    <property type="entry name" value="THIOREDOXIN, MITOCHONDRIAL"/>
    <property type="match status" value="1"/>
</dbReference>
<dbReference type="PANTHER" id="PTHR43601:SF32">
    <property type="entry name" value="THIOREDOXIN-LIKE 2-2, CHLOROPLASTIC"/>
    <property type="match status" value="1"/>
</dbReference>
<accession>A0AAW1SI74</accession>
<dbReference type="EMBL" id="JALJOU010000003">
    <property type="protein sequence ID" value="KAK9845368.1"/>
    <property type="molecule type" value="Genomic_DNA"/>
</dbReference>
<evidence type="ECO:0000256" key="1">
    <source>
        <dbReference type="ARBA" id="ARBA00008987"/>
    </source>
</evidence>
<dbReference type="Pfam" id="PF00582">
    <property type="entry name" value="Usp"/>
    <property type="match status" value="1"/>
</dbReference>
<keyword evidence="4" id="KW-1185">Reference proteome</keyword>
<dbReference type="InterPro" id="IPR014729">
    <property type="entry name" value="Rossmann-like_a/b/a_fold"/>
</dbReference>
<feature type="domain" description="Thioredoxin" evidence="2">
    <location>
        <begin position="1"/>
        <end position="108"/>
    </location>
</feature>
<dbReference type="InterPro" id="IPR006016">
    <property type="entry name" value="UspA"/>
</dbReference>
<dbReference type="Gene3D" id="3.40.50.620">
    <property type="entry name" value="HUPs"/>
    <property type="match status" value="1"/>
</dbReference>
<reference evidence="3 4" key="1">
    <citation type="journal article" date="2024" name="Nat. Commun.">
        <title>Phylogenomics reveals the evolutionary origins of lichenization in chlorophyte algae.</title>
        <authorList>
            <person name="Puginier C."/>
            <person name="Libourel C."/>
            <person name="Otte J."/>
            <person name="Skaloud P."/>
            <person name="Haon M."/>
            <person name="Grisel S."/>
            <person name="Petersen M."/>
            <person name="Berrin J.G."/>
            <person name="Delaux P.M."/>
            <person name="Dal Grande F."/>
            <person name="Keller J."/>
        </authorList>
    </citation>
    <scope>NUCLEOTIDE SEQUENCE [LARGE SCALE GENOMIC DNA]</scope>
    <source>
        <strain evidence="3 4">SAG 245.80</strain>
    </source>
</reference>
<organism evidence="3 4">
    <name type="scientific">Elliptochloris bilobata</name>
    <dbReference type="NCBI Taxonomy" id="381761"/>
    <lineage>
        <taxon>Eukaryota</taxon>
        <taxon>Viridiplantae</taxon>
        <taxon>Chlorophyta</taxon>
        <taxon>core chlorophytes</taxon>
        <taxon>Trebouxiophyceae</taxon>
        <taxon>Trebouxiophyceae incertae sedis</taxon>
        <taxon>Elliptochloris clade</taxon>
        <taxon>Elliptochloris</taxon>
    </lineage>
</organism>
<sequence>MKDVHSVQEFVDELAQAGDRLVIVDFYAKWCNACRALFPKLCQLCNDNPDILLLKVDFDENRDIVKALAIRVLPFFHLYRGANGKVAEFSASVSKIQRLRDALALHGGPRCTLGGEATGADLHDVFPDVEPHLHPEQANNVVARTVANYPGAFNPSHHSMALFPPKNIVIAIDGTEASKDAVNYALLNLYRPGDEFHLACVIIDETDQLRPYYRERPLEDAANAFIQENLVPQLIAANVTTVVDILRKPTADSHPGEAIVRLADKLKASTIVIAPHKHEFLDSLYHQSVTKYVMAKAHTTVAVVHPSAGAGDNLHSNLKHVSMQHK</sequence>
<protein>
    <recommendedName>
        <fullName evidence="2">Thioredoxin domain-containing protein</fullName>
    </recommendedName>
</protein>
<name>A0AAW1SI74_9CHLO</name>
<dbReference type="SUPFAM" id="SSF52833">
    <property type="entry name" value="Thioredoxin-like"/>
    <property type="match status" value="1"/>
</dbReference>
<dbReference type="PROSITE" id="PS51352">
    <property type="entry name" value="THIOREDOXIN_2"/>
    <property type="match status" value="1"/>
</dbReference>
<dbReference type="InterPro" id="IPR036249">
    <property type="entry name" value="Thioredoxin-like_sf"/>
</dbReference>
<dbReference type="InterPro" id="IPR013766">
    <property type="entry name" value="Thioredoxin_domain"/>
</dbReference>
<dbReference type="Gene3D" id="3.40.30.10">
    <property type="entry name" value="Glutaredoxin"/>
    <property type="match status" value="1"/>
</dbReference>
<gene>
    <name evidence="3" type="ORF">WJX81_004717</name>
</gene>
<dbReference type="CDD" id="cd23659">
    <property type="entry name" value="USP_At3g01520-like"/>
    <property type="match status" value="1"/>
</dbReference>
<dbReference type="GO" id="GO:0045454">
    <property type="term" value="P:cell redox homeostasis"/>
    <property type="evidence" value="ECO:0007669"/>
    <property type="project" value="TreeGrafter"/>
</dbReference>
<evidence type="ECO:0000313" key="3">
    <source>
        <dbReference type="EMBL" id="KAK9845368.1"/>
    </source>
</evidence>
<dbReference type="Proteomes" id="UP001445335">
    <property type="component" value="Unassembled WGS sequence"/>
</dbReference>
<dbReference type="CDD" id="cd02947">
    <property type="entry name" value="TRX_family"/>
    <property type="match status" value="1"/>
</dbReference>
<comment type="caution">
    <text evidence="3">The sequence shown here is derived from an EMBL/GenBank/DDBJ whole genome shotgun (WGS) entry which is preliminary data.</text>
</comment>
<comment type="similarity">
    <text evidence="1">Belongs to the thioredoxin family.</text>
</comment>
<proteinExistence type="inferred from homology"/>
<dbReference type="SUPFAM" id="SSF52402">
    <property type="entry name" value="Adenine nucleotide alpha hydrolases-like"/>
    <property type="match status" value="1"/>
</dbReference>
<dbReference type="Pfam" id="PF00085">
    <property type="entry name" value="Thioredoxin"/>
    <property type="match status" value="1"/>
</dbReference>
<dbReference type="AlphaFoldDB" id="A0AAW1SI74"/>